<dbReference type="EMBL" id="BEGY01000073">
    <property type="protein sequence ID" value="GAX81972.1"/>
    <property type="molecule type" value="Genomic_DNA"/>
</dbReference>
<dbReference type="Proteomes" id="UP000232323">
    <property type="component" value="Unassembled WGS sequence"/>
</dbReference>
<protein>
    <submittedName>
        <fullName evidence="2">Uncharacterized protein</fullName>
    </submittedName>
</protein>
<feature type="region of interest" description="Disordered" evidence="1">
    <location>
        <begin position="368"/>
        <end position="412"/>
    </location>
</feature>
<feature type="compositionally biased region" description="Polar residues" evidence="1">
    <location>
        <begin position="368"/>
        <end position="390"/>
    </location>
</feature>
<feature type="region of interest" description="Disordered" evidence="1">
    <location>
        <begin position="58"/>
        <end position="79"/>
    </location>
</feature>
<sequence length="1068" mass="111525">MLSITSRFLVALSGKSKEYLEFFSANSSSTGNSSQVPLRRISGTGVKAEQEKITAVQTEVQGRHGSSEADLQLESKKDGKKMEKKWSKRLLRPLQLLGLTASVQRRHPLEGDDLTRSRSGRVEALKRMGQPAASPRSPTMRRAFAAALTAYRGRVKAIVPPWQSGEAGITTSLQPDVNPIEGSSPSIVEASAEENWKRAEELIKRSSWIPGFSNAEHTVASSSGMSYDGERVGAEHKHRPPTLCVPTPEALNPEASTTVIESVSTRSAGGFKKSNTSLGVEAYAVNRRSLPSNLTGYPKSGSAASSPKNVKRRSAQQPLGLGRDSVRDSQMRGILDDPRFIKASTTVFSGSNGGAVNLKLRMIERTQTLNRSESPSKRNSGQGFISSPKSIQEEGAGAGGLSNNANTNNPVDAEDIRVNSTSTIELNQVGTASLAVPQASAQSSAEPHLLPSPTAPTSNPLNSHSSMTSPGISPNLSLATSRRSAFESDISLLQAPSYAAVAEADVRRVNLPLFETDGGMAMPTCTQLLDEGANGEDDVAQDSDWVQALGCDEVGLPDGVEIMPVIDEDAGGELDQRPSQGGCAEKEAQNQILPVIEEEASWRLSPAQASAMGMVPVPRGSGFYASRSTRSPNETTTTQHHDTSATVQSSLSQPPSRLRSASSAIRAATPQASMAALAPSLMSPSGTTVLPPLASTMLMMEGPLASGSFTSISPLDAASPHNSANHYHGQPGHSVPMIIRSLPEVSSPYHTASMNVPGSHGEESKSPQQGHGSGGQNWGKRLMRVMSAKRYSSEQYLGSGPLLNVGSKAVSASTKEQSIATPDLATTATLSPKGSLSSSPSAPPSGELLRVTEAIALGTEKTKRPALHKYSLGLFGRGSNASSAAPSPPSSTANVSAASSMVAAVAPSSNPSGKGSSLKSARALATTSLPPAPKPQTPPASTAGTVPSLGRSTSLRPNLQRSACYTGLVGAYRSSVSGVEAAPAAGQDSSGAMSAADRAELDQLKGWLAGTSSSWAQHSARMVKEGIIEAADVEAEGNLSALPSGSISALRQHKKLLTTMSLARPKRL</sequence>
<feature type="compositionally biased region" description="Basic and acidic residues" evidence="1">
    <location>
        <begin position="61"/>
        <end position="79"/>
    </location>
</feature>
<name>A0A250XGC3_9CHLO</name>
<proteinExistence type="predicted"/>
<comment type="caution">
    <text evidence="2">The sequence shown here is derived from an EMBL/GenBank/DDBJ whole genome shotgun (WGS) entry which is preliminary data.</text>
</comment>
<feature type="compositionally biased region" description="Polar residues" evidence="1">
    <location>
        <begin position="815"/>
        <end position="829"/>
    </location>
</feature>
<feature type="compositionally biased region" description="Low complexity" evidence="1">
    <location>
        <begin position="644"/>
        <end position="664"/>
    </location>
</feature>
<dbReference type="AlphaFoldDB" id="A0A250XGC3"/>
<keyword evidence="3" id="KW-1185">Reference proteome</keyword>
<feature type="region of interest" description="Disordered" evidence="1">
    <location>
        <begin position="815"/>
        <end position="847"/>
    </location>
</feature>
<feature type="region of interest" description="Disordered" evidence="1">
    <location>
        <begin position="748"/>
        <end position="778"/>
    </location>
</feature>
<feature type="region of interest" description="Disordered" evidence="1">
    <location>
        <begin position="625"/>
        <end position="664"/>
    </location>
</feature>
<gene>
    <name evidence="2" type="ORF">CEUSTIGMA_g9400.t1</name>
</gene>
<feature type="region of interest" description="Disordered" evidence="1">
    <location>
        <begin position="905"/>
        <end position="957"/>
    </location>
</feature>
<feature type="region of interest" description="Disordered" evidence="1">
    <location>
        <begin position="435"/>
        <end position="477"/>
    </location>
</feature>
<feature type="region of interest" description="Disordered" evidence="1">
    <location>
        <begin position="290"/>
        <end position="330"/>
    </location>
</feature>
<organism evidence="2 3">
    <name type="scientific">Chlamydomonas eustigma</name>
    <dbReference type="NCBI Taxonomy" id="1157962"/>
    <lineage>
        <taxon>Eukaryota</taxon>
        <taxon>Viridiplantae</taxon>
        <taxon>Chlorophyta</taxon>
        <taxon>core chlorophytes</taxon>
        <taxon>Chlorophyceae</taxon>
        <taxon>CS clade</taxon>
        <taxon>Chlamydomonadales</taxon>
        <taxon>Chlamydomonadaceae</taxon>
        <taxon>Chlamydomonas</taxon>
    </lineage>
</organism>
<evidence type="ECO:0000256" key="1">
    <source>
        <dbReference type="SAM" id="MobiDB-lite"/>
    </source>
</evidence>
<accession>A0A250XGC3</accession>
<feature type="compositionally biased region" description="Low complexity" evidence="1">
    <location>
        <begin position="830"/>
        <end position="847"/>
    </location>
</feature>
<evidence type="ECO:0000313" key="2">
    <source>
        <dbReference type="EMBL" id="GAX81972.1"/>
    </source>
</evidence>
<evidence type="ECO:0000313" key="3">
    <source>
        <dbReference type="Proteomes" id="UP000232323"/>
    </source>
</evidence>
<feature type="region of interest" description="Disordered" evidence="1">
    <location>
        <begin position="219"/>
        <end position="243"/>
    </location>
</feature>
<feature type="compositionally biased region" description="Polar residues" evidence="1">
    <location>
        <begin position="455"/>
        <end position="477"/>
    </location>
</feature>
<reference evidence="2 3" key="1">
    <citation type="submission" date="2017-08" db="EMBL/GenBank/DDBJ databases">
        <title>Acidophilic green algal genome provides insights into adaptation to an acidic environment.</title>
        <authorList>
            <person name="Hirooka S."/>
            <person name="Hirose Y."/>
            <person name="Kanesaki Y."/>
            <person name="Higuchi S."/>
            <person name="Fujiwara T."/>
            <person name="Onuma R."/>
            <person name="Era A."/>
            <person name="Ohbayashi R."/>
            <person name="Uzuka A."/>
            <person name="Nozaki H."/>
            <person name="Yoshikawa H."/>
            <person name="Miyagishima S.Y."/>
        </authorList>
    </citation>
    <scope>NUCLEOTIDE SEQUENCE [LARGE SCALE GENOMIC DNA]</scope>
    <source>
        <strain evidence="2 3">NIES-2499</strain>
    </source>
</reference>